<evidence type="ECO:0008006" key="7">
    <source>
        <dbReference type="Google" id="ProtNLM"/>
    </source>
</evidence>
<dbReference type="AlphaFoldDB" id="A0AAD7XD59"/>
<dbReference type="CDD" id="cd05374">
    <property type="entry name" value="17beta-HSD-like_SDR_c"/>
    <property type="match status" value="1"/>
</dbReference>
<protein>
    <recommendedName>
        <fullName evidence="7">NAD(P)-binding protein</fullName>
    </recommendedName>
</protein>
<dbReference type="GO" id="GO:0016491">
    <property type="term" value="F:oxidoreductase activity"/>
    <property type="evidence" value="ECO:0007669"/>
    <property type="project" value="UniProtKB-KW"/>
</dbReference>
<evidence type="ECO:0000256" key="3">
    <source>
        <dbReference type="ARBA" id="ARBA00023002"/>
    </source>
</evidence>
<keyword evidence="6" id="KW-1185">Reference proteome</keyword>
<accession>A0AAD7XD59</accession>
<evidence type="ECO:0000256" key="2">
    <source>
        <dbReference type="ARBA" id="ARBA00022857"/>
    </source>
</evidence>
<reference evidence="5" key="1">
    <citation type="submission" date="2022-11" db="EMBL/GenBank/DDBJ databases">
        <title>Genome Sequence of Cubamyces cubensis.</title>
        <authorList>
            <person name="Buettner E."/>
        </authorList>
    </citation>
    <scope>NUCLEOTIDE SEQUENCE</scope>
    <source>
        <strain evidence="5">MPL-01</strain>
    </source>
</reference>
<dbReference type="InterPro" id="IPR020904">
    <property type="entry name" value="Sc_DH/Rdtase_CS"/>
</dbReference>
<gene>
    <name evidence="5" type="ORF">ONZ51_g5932</name>
</gene>
<dbReference type="Proteomes" id="UP001215151">
    <property type="component" value="Unassembled WGS sequence"/>
</dbReference>
<dbReference type="InterPro" id="IPR002347">
    <property type="entry name" value="SDR_fam"/>
</dbReference>
<keyword evidence="2" id="KW-0521">NADP</keyword>
<dbReference type="EMBL" id="JAPEVG010000134">
    <property type="protein sequence ID" value="KAJ8481534.1"/>
    <property type="molecule type" value="Genomic_DNA"/>
</dbReference>
<dbReference type="Gene3D" id="3.40.50.720">
    <property type="entry name" value="NAD(P)-binding Rossmann-like Domain"/>
    <property type="match status" value="1"/>
</dbReference>
<dbReference type="PRINTS" id="PR00080">
    <property type="entry name" value="SDRFAMILY"/>
</dbReference>
<organism evidence="5 6">
    <name type="scientific">Trametes cubensis</name>
    <dbReference type="NCBI Taxonomy" id="1111947"/>
    <lineage>
        <taxon>Eukaryota</taxon>
        <taxon>Fungi</taxon>
        <taxon>Dikarya</taxon>
        <taxon>Basidiomycota</taxon>
        <taxon>Agaricomycotina</taxon>
        <taxon>Agaricomycetes</taxon>
        <taxon>Polyporales</taxon>
        <taxon>Polyporaceae</taxon>
        <taxon>Trametes</taxon>
    </lineage>
</organism>
<keyword evidence="3" id="KW-0560">Oxidoreductase</keyword>
<dbReference type="InterPro" id="IPR051911">
    <property type="entry name" value="SDR_oxidoreductase"/>
</dbReference>
<dbReference type="PANTHER" id="PTHR43976">
    <property type="entry name" value="SHORT CHAIN DEHYDROGENASE"/>
    <property type="match status" value="1"/>
</dbReference>
<evidence type="ECO:0000313" key="5">
    <source>
        <dbReference type="EMBL" id="KAJ8481534.1"/>
    </source>
</evidence>
<comment type="caution">
    <text evidence="5">The sequence shown here is derived from an EMBL/GenBank/DDBJ whole genome shotgun (WGS) entry which is preliminary data.</text>
</comment>
<dbReference type="PANTHER" id="PTHR43976:SF16">
    <property type="entry name" value="SHORT-CHAIN DEHYDROGENASE_REDUCTASE FAMILY PROTEIN"/>
    <property type="match status" value="1"/>
</dbReference>
<name>A0AAD7XD59_9APHY</name>
<evidence type="ECO:0000256" key="4">
    <source>
        <dbReference type="RuleBase" id="RU000363"/>
    </source>
</evidence>
<comment type="similarity">
    <text evidence="1 4">Belongs to the short-chain dehydrogenases/reductases (SDR) family.</text>
</comment>
<evidence type="ECO:0000313" key="6">
    <source>
        <dbReference type="Proteomes" id="UP001215151"/>
    </source>
</evidence>
<sequence>MSHPTQRRVWFITGTSTGFGRALTEIVLAKGEAVVATARTPSVLANLVSQYPSDRLLTLKLDITQPTEVADAFEKAREAFGRIDVVVNNAGCGHAGEFESMDDEMGRAILETNFWGTVSVTRQALKFFREVNPKGHGGRLLQNSSMLGVVGKPAFSFYVASKFALEGLTESFAQELDPAWNIKVTLIEAGWFQTSMKEGAKWAPQHPAYQNADLPVSRVRASWDAFVCPGDARKGAEAIYKIAALPDPPLHFPLGEDALAEMQTKFDEFGKVLKEYRSWSEGLLTDEDVGATKDA</sequence>
<dbReference type="PRINTS" id="PR00081">
    <property type="entry name" value="GDHRDH"/>
</dbReference>
<dbReference type="InterPro" id="IPR036291">
    <property type="entry name" value="NAD(P)-bd_dom_sf"/>
</dbReference>
<dbReference type="PROSITE" id="PS00061">
    <property type="entry name" value="ADH_SHORT"/>
    <property type="match status" value="1"/>
</dbReference>
<proteinExistence type="inferred from homology"/>
<evidence type="ECO:0000256" key="1">
    <source>
        <dbReference type="ARBA" id="ARBA00006484"/>
    </source>
</evidence>
<dbReference type="SUPFAM" id="SSF51735">
    <property type="entry name" value="NAD(P)-binding Rossmann-fold domains"/>
    <property type="match status" value="1"/>
</dbReference>
<dbReference type="Pfam" id="PF00106">
    <property type="entry name" value="adh_short"/>
    <property type="match status" value="1"/>
</dbReference>